<organism evidence="1 2">
    <name type="scientific">Kibdelosporangium lantanae</name>
    <dbReference type="NCBI Taxonomy" id="1497396"/>
    <lineage>
        <taxon>Bacteria</taxon>
        <taxon>Bacillati</taxon>
        <taxon>Actinomycetota</taxon>
        <taxon>Actinomycetes</taxon>
        <taxon>Pseudonocardiales</taxon>
        <taxon>Pseudonocardiaceae</taxon>
        <taxon>Kibdelosporangium</taxon>
    </lineage>
</organism>
<evidence type="ECO:0000313" key="2">
    <source>
        <dbReference type="Proteomes" id="UP001597045"/>
    </source>
</evidence>
<proteinExistence type="predicted"/>
<gene>
    <name evidence="1" type="ORF">ACFQ1S_00105</name>
</gene>
<comment type="caution">
    <text evidence="1">The sequence shown here is derived from an EMBL/GenBank/DDBJ whole genome shotgun (WGS) entry which is preliminary data.</text>
</comment>
<name>A0ABW3M0M7_9PSEU</name>
<sequence length="60" mass="6710">MDGEQLLPAGYFRVPRLRAVRKVLVELLVSRSARILATVRCRTVVETTASMASHGRSVER</sequence>
<dbReference type="EMBL" id="JBHTIS010000002">
    <property type="protein sequence ID" value="MFD1044108.1"/>
    <property type="molecule type" value="Genomic_DNA"/>
</dbReference>
<protein>
    <submittedName>
        <fullName evidence="1">Uncharacterized protein</fullName>
    </submittedName>
</protein>
<evidence type="ECO:0000313" key="1">
    <source>
        <dbReference type="EMBL" id="MFD1044108.1"/>
    </source>
</evidence>
<dbReference type="Proteomes" id="UP001597045">
    <property type="component" value="Unassembled WGS sequence"/>
</dbReference>
<keyword evidence="2" id="KW-1185">Reference proteome</keyword>
<reference evidence="2" key="1">
    <citation type="journal article" date="2019" name="Int. J. Syst. Evol. Microbiol.">
        <title>The Global Catalogue of Microorganisms (GCM) 10K type strain sequencing project: providing services to taxonomists for standard genome sequencing and annotation.</title>
        <authorList>
            <consortium name="The Broad Institute Genomics Platform"/>
            <consortium name="The Broad Institute Genome Sequencing Center for Infectious Disease"/>
            <person name="Wu L."/>
            <person name="Ma J."/>
        </authorList>
    </citation>
    <scope>NUCLEOTIDE SEQUENCE [LARGE SCALE GENOMIC DNA]</scope>
    <source>
        <strain evidence="2">JCM 31486</strain>
    </source>
</reference>
<accession>A0ABW3M0M7</accession>